<dbReference type="Gene3D" id="3.40.50.2000">
    <property type="entry name" value="Glycogen Phosphorylase B"/>
    <property type="match status" value="2"/>
</dbReference>
<keyword evidence="1" id="KW-1133">Transmembrane helix</keyword>
<comment type="caution">
    <text evidence="3">The sequence shown here is derived from an EMBL/GenBank/DDBJ whole genome shotgun (WGS) entry which is preliminary data.</text>
</comment>
<gene>
    <name evidence="3" type="ORF">HKBW3S06_01326</name>
</gene>
<protein>
    <recommendedName>
        <fullName evidence="2">Glycosyl transferase family 1 domain-containing protein</fullName>
    </recommendedName>
</protein>
<feature type="domain" description="Glycosyl transferase family 1" evidence="2">
    <location>
        <begin position="211"/>
        <end position="366"/>
    </location>
</feature>
<evidence type="ECO:0000313" key="4">
    <source>
        <dbReference type="Proteomes" id="UP000580051"/>
    </source>
</evidence>
<evidence type="ECO:0000313" key="3">
    <source>
        <dbReference type="EMBL" id="GFP22099.1"/>
    </source>
</evidence>
<feature type="transmembrane region" description="Helical" evidence="1">
    <location>
        <begin position="65"/>
        <end position="85"/>
    </location>
</feature>
<keyword evidence="1" id="KW-0812">Transmembrane</keyword>
<feature type="non-terminal residue" evidence="3">
    <location>
        <position position="1"/>
    </location>
</feature>
<dbReference type="CDD" id="cd03801">
    <property type="entry name" value="GT4_PimA-like"/>
    <property type="match status" value="1"/>
</dbReference>
<dbReference type="AlphaFoldDB" id="A0A6V8NNX4"/>
<dbReference type="Pfam" id="PF00534">
    <property type="entry name" value="Glycos_transf_1"/>
    <property type="match status" value="1"/>
</dbReference>
<dbReference type="RefSeq" id="WP_176227149.1">
    <property type="nucleotide sequence ID" value="NZ_BLRV01000210.1"/>
</dbReference>
<name>A0A6V8NNX4_9ACTN</name>
<dbReference type="Proteomes" id="UP000580051">
    <property type="component" value="Unassembled WGS sequence"/>
</dbReference>
<proteinExistence type="predicted"/>
<reference evidence="3 4" key="1">
    <citation type="journal article" date="2020" name="Front. Microbiol.">
        <title>Single-cell genomics of novel Actinobacteria with the Wood-Ljungdahl pathway discovered in a serpentinizing system.</title>
        <authorList>
            <person name="Merino N."/>
            <person name="Kawai M."/>
            <person name="Boyd E.S."/>
            <person name="Colman D.R."/>
            <person name="McGlynn S.E."/>
            <person name="Nealson K.H."/>
            <person name="Kurokawa K."/>
            <person name="Hongoh Y."/>
        </authorList>
    </citation>
    <scope>NUCLEOTIDE SEQUENCE [LARGE SCALE GENOMIC DNA]</scope>
    <source>
        <strain evidence="3 4">S06</strain>
    </source>
</reference>
<dbReference type="PANTHER" id="PTHR45947:SF3">
    <property type="entry name" value="SULFOQUINOVOSYL TRANSFERASE SQD2"/>
    <property type="match status" value="1"/>
</dbReference>
<keyword evidence="1" id="KW-0472">Membrane</keyword>
<dbReference type="EMBL" id="BLRV01000210">
    <property type="protein sequence ID" value="GFP22099.1"/>
    <property type="molecule type" value="Genomic_DNA"/>
</dbReference>
<dbReference type="GO" id="GO:0016757">
    <property type="term" value="F:glycosyltransferase activity"/>
    <property type="evidence" value="ECO:0007669"/>
    <property type="project" value="InterPro"/>
</dbReference>
<dbReference type="InterPro" id="IPR001296">
    <property type="entry name" value="Glyco_trans_1"/>
</dbReference>
<sequence length="389" mass="45131">MGPSGTMGGNIRIFLELTKRWLHKFKINVVTHEEGFKTCQYYGLKDANYHILNLGSRYLHVPRAMGFYAIIFQIIKMIEAMFLLLSIKEVRFKKKCSVIYSATDFWPDVMPALVLKLRFKNKIKWIAAFWLAAPSPFSKESPYKGRWFIKGLLFYLYQLPIYRLINRYANLVFVTSEPDVERFITKNRDRSKILVVRGGVDVNLSEQVREPEHKAYDAVFIGRFHLQKGVLELIDIWELVMKKKRDAKLAMIGCGPLEDKVKEKIRKHGLENNIKLFGFQDGVDKIKIFKSSRIVVHPAIFDSGGMAACEAMAAGLPGVSFDLEALKTYYPKGIIKTPCFDLEAFAENILVLLNDERRYQETRKDALEWSKEWDWDKRALEILAELERV</sequence>
<organism evidence="3 4">
    <name type="scientific">Candidatus Hakubella thermalkaliphila</name>
    <dbReference type="NCBI Taxonomy" id="2754717"/>
    <lineage>
        <taxon>Bacteria</taxon>
        <taxon>Bacillati</taxon>
        <taxon>Actinomycetota</taxon>
        <taxon>Actinomycetota incertae sedis</taxon>
        <taxon>Candidatus Hakubellales</taxon>
        <taxon>Candidatus Hakubellaceae</taxon>
        <taxon>Candidatus Hakubella</taxon>
    </lineage>
</organism>
<dbReference type="SUPFAM" id="SSF53756">
    <property type="entry name" value="UDP-Glycosyltransferase/glycogen phosphorylase"/>
    <property type="match status" value="1"/>
</dbReference>
<evidence type="ECO:0000259" key="2">
    <source>
        <dbReference type="Pfam" id="PF00534"/>
    </source>
</evidence>
<dbReference type="InterPro" id="IPR050194">
    <property type="entry name" value="Glycosyltransferase_grp1"/>
</dbReference>
<accession>A0A6V8NNX4</accession>
<dbReference type="PANTHER" id="PTHR45947">
    <property type="entry name" value="SULFOQUINOVOSYL TRANSFERASE SQD2"/>
    <property type="match status" value="1"/>
</dbReference>
<evidence type="ECO:0000256" key="1">
    <source>
        <dbReference type="SAM" id="Phobius"/>
    </source>
</evidence>